<name>A0AAV1MDY4_9CAUD</name>
<accession>A0AAV1MDY4</accession>
<sequence length="40" mass="4405">MVITCKTFNDFMDTVEGLVKRGLTFNADGTSWTITLTGGY</sequence>
<dbReference type="Proteomes" id="UP001497510">
    <property type="component" value="Chromosome"/>
</dbReference>
<evidence type="ECO:0000313" key="1">
    <source>
        <dbReference type="EMBL" id="CAK6596207.1"/>
    </source>
</evidence>
<reference evidence="1 2" key="1">
    <citation type="submission" date="2023-10" db="EMBL/GenBank/DDBJ databases">
        <authorList>
            <person name="Robby Concha-Eloko"/>
            <person name="Pilar Barberan- Martinez"/>
            <person name="Rafael Sanjuan"/>
            <person name="Pilar Domingo-Calap"/>
        </authorList>
    </citation>
    <scope>NUCLEOTIDE SEQUENCE [LARGE SCALE GENOMIC DNA]</scope>
</reference>
<keyword evidence="2" id="KW-1185">Reference proteome</keyword>
<organism evidence="1 2">
    <name type="scientific">Klebsiella phage vB_Kpn_K12P1.1</name>
    <dbReference type="NCBI Taxonomy" id="3071627"/>
    <lineage>
        <taxon>Viruses</taxon>
        <taxon>Duplodnaviria</taxon>
        <taxon>Heunggongvirae</taxon>
        <taxon>Uroviricota</taxon>
        <taxon>Caudoviricetes</taxon>
        <taxon>Autographivirales</taxon>
        <taxon>Autotranscriptaviridae</taxon>
        <taxon>Studiervirinae</taxon>
        <taxon>Apdecimavirus</taxon>
        <taxon>Apdecimavirus K12P11</taxon>
    </lineage>
</organism>
<proteinExistence type="predicted"/>
<protein>
    <submittedName>
        <fullName evidence="1">Uncharacterized protein</fullName>
    </submittedName>
</protein>
<gene>
    <name evidence="1" type="ORF">K12P11_LOCUS7</name>
</gene>
<evidence type="ECO:0000313" key="2">
    <source>
        <dbReference type="Proteomes" id="UP001497510"/>
    </source>
</evidence>
<dbReference type="EMBL" id="OY978816">
    <property type="protein sequence ID" value="CAK6596207.1"/>
    <property type="molecule type" value="Genomic_DNA"/>
</dbReference>